<sequence length="115" mass="13611">MNCCLYIRYSIMNRVIKVQAWLDFLSEVYRSKLCYREFPAETLSLQRRVEQFSRSQGRTTGLHHRGYSCNVQFRRPTERAAPPHGYGGKLHLTLYSLWMFSSNFVALDNFSAWFT</sequence>
<comment type="caution">
    <text evidence="1">The sequence shown here is derived from an EMBL/GenBank/DDBJ whole genome shotgun (WGS) entry which is preliminary data.</text>
</comment>
<keyword evidence="2" id="KW-1185">Reference proteome</keyword>
<accession>A0ABU7AM46</accession>
<dbReference type="Proteomes" id="UP001345963">
    <property type="component" value="Unassembled WGS sequence"/>
</dbReference>
<gene>
    <name evidence="1" type="ORF">ATANTOWER_021806</name>
</gene>
<protein>
    <submittedName>
        <fullName evidence="1">Uncharacterized protein</fullName>
    </submittedName>
</protein>
<organism evidence="1 2">
    <name type="scientific">Ataeniobius toweri</name>
    <dbReference type="NCBI Taxonomy" id="208326"/>
    <lineage>
        <taxon>Eukaryota</taxon>
        <taxon>Metazoa</taxon>
        <taxon>Chordata</taxon>
        <taxon>Craniata</taxon>
        <taxon>Vertebrata</taxon>
        <taxon>Euteleostomi</taxon>
        <taxon>Actinopterygii</taxon>
        <taxon>Neopterygii</taxon>
        <taxon>Teleostei</taxon>
        <taxon>Neoteleostei</taxon>
        <taxon>Acanthomorphata</taxon>
        <taxon>Ovalentaria</taxon>
        <taxon>Atherinomorphae</taxon>
        <taxon>Cyprinodontiformes</taxon>
        <taxon>Goodeidae</taxon>
        <taxon>Ataeniobius</taxon>
    </lineage>
</organism>
<name>A0ABU7AM46_9TELE</name>
<reference evidence="1 2" key="1">
    <citation type="submission" date="2021-07" db="EMBL/GenBank/DDBJ databases">
        <authorList>
            <person name="Palmer J.M."/>
        </authorList>
    </citation>
    <scope>NUCLEOTIDE SEQUENCE [LARGE SCALE GENOMIC DNA]</scope>
    <source>
        <strain evidence="1 2">AT_MEX2019</strain>
        <tissue evidence="1">Muscle</tissue>
    </source>
</reference>
<dbReference type="EMBL" id="JAHUTI010020140">
    <property type="protein sequence ID" value="MED6238455.1"/>
    <property type="molecule type" value="Genomic_DNA"/>
</dbReference>
<proteinExistence type="predicted"/>
<evidence type="ECO:0000313" key="1">
    <source>
        <dbReference type="EMBL" id="MED6238455.1"/>
    </source>
</evidence>
<evidence type="ECO:0000313" key="2">
    <source>
        <dbReference type="Proteomes" id="UP001345963"/>
    </source>
</evidence>